<evidence type="ECO:0000313" key="3">
    <source>
        <dbReference type="Proteomes" id="UP001482620"/>
    </source>
</evidence>
<keyword evidence="3" id="KW-1185">Reference proteome</keyword>
<evidence type="ECO:0000256" key="1">
    <source>
        <dbReference type="SAM" id="MobiDB-lite"/>
    </source>
</evidence>
<proteinExistence type="predicted"/>
<reference evidence="2 3" key="1">
    <citation type="submission" date="2021-06" db="EMBL/GenBank/DDBJ databases">
        <authorList>
            <person name="Palmer J.M."/>
        </authorList>
    </citation>
    <scope>NUCLEOTIDE SEQUENCE [LARGE SCALE GENOMIC DNA]</scope>
    <source>
        <strain evidence="3">if_2019</strain>
        <tissue evidence="2">Muscle</tissue>
    </source>
</reference>
<feature type="region of interest" description="Disordered" evidence="1">
    <location>
        <begin position="91"/>
        <end position="110"/>
    </location>
</feature>
<name>A0ABV0T6Y9_9TELE</name>
<organism evidence="2 3">
    <name type="scientific">Ilyodon furcidens</name>
    <name type="common">goldbreast splitfin</name>
    <dbReference type="NCBI Taxonomy" id="33524"/>
    <lineage>
        <taxon>Eukaryota</taxon>
        <taxon>Metazoa</taxon>
        <taxon>Chordata</taxon>
        <taxon>Craniata</taxon>
        <taxon>Vertebrata</taxon>
        <taxon>Euteleostomi</taxon>
        <taxon>Actinopterygii</taxon>
        <taxon>Neopterygii</taxon>
        <taxon>Teleostei</taxon>
        <taxon>Neoteleostei</taxon>
        <taxon>Acanthomorphata</taxon>
        <taxon>Ovalentaria</taxon>
        <taxon>Atherinomorphae</taxon>
        <taxon>Cyprinodontiformes</taxon>
        <taxon>Goodeidae</taxon>
        <taxon>Ilyodon</taxon>
    </lineage>
</organism>
<dbReference type="EMBL" id="JAHRIQ010023563">
    <property type="protein sequence ID" value="MEQ2228191.1"/>
    <property type="molecule type" value="Genomic_DNA"/>
</dbReference>
<comment type="caution">
    <text evidence="2">The sequence shown here is derived from an EMBL/GenBank/DDBJ whole genome shotgun (WGS) entry which is preliminary data.</text>
</comment>
<protein>
    <submittedName>
        <fullName evidence="2">Uncharacterized protein</fullName>
    </submittedName>
</protein>
<evidence type="ECO:0000313" key="2">
    <source>
        <dbReference type="EMBL" id="MEQ2228191.1"/>
    </source>
</evidence>
<accession>A0ABV0T6Y9</accession>
<gene>
    <name evidence="2" type="ORF">ILYODFUR_006412</name>
</gene>
<dbReference type="Proteomes" id="UP001482620">
    <property type="component" value="Unassembled WGS sequence"/>
</dbReference>
<sequence length="110" mass="12109">MICVPGLLLHLITEPLQFKLVMVGHLLGDEEGPRHDVKVRYLLAEMESVSYFYLFAKPAFPPSFLAFIHGKYFSLGSDGSNILKSGRFLSTDSPGQLSHKQSAGQKVSGL</sequence>